<evidence type="ECO:0000259" key="10">
    <source>
        <dbReference type="PROSITE" id="PS50929"/>
    </source>
</evidence>
<dbReference type="GO" id="GO:0005886">
    <property type="term" value="C:plasma membrane"/>
    <property type="evidence" value="ECO:0007669"/>
    <property type="project" value="UniProtKB-SubCell"/>
</dbReference>
<feature type="transmembrane region" description="Helical" evidence="8">
    <location>
        <begin position="258"/>
        <end position="277"/>
    </location>
</feature>
<feature type="domain" description="ABC transmembrane type-1" evidence="10">
    <location>
        <begin position="26"/>
        <end position="318"/>
    </location>
</feature>
<dbReference type="Pfam" id="PF00664">
    <property type="entry name" value="ABC_membrane"/>
    <property type="match status" value="1"/>
</dbReference>
<evidence type="ECO:0000259" key="9">
    <source>
        <dbReference type="PROSITE" id="PS50893"/>
    </source>
</evidence>
<keyword evidence="2" id="KW-0813">Transport</keyword>
<feature type="domain" description="ABC transporter" evidence="9">
    <location>
        <begin position="352"/>
        <end position="592"/>
    </location>
</feature>
<dbReference type="PROSITE" id="PS50893">
    <property type="entry name" value="ABC_TRANSPORTER_2"/>
    <property type="match status" value="1"/>
</dbReference>
<dbReference type="Gene3D" id="1.20.1560.10">
    <property type="entry name" value="ABC transporter type 1, transmembrane domain"/>
    <property type="match status" value="1"/>
</dbReference>
<dbReference type="GO" id="GO:0005524">
    <property type="term" value="F:ATP binding"/>
    <property type="evidence" value="ECO:0007669"/>
    <property type="project" value="UniProtKB-KW"/>
</dbReference>
<keyword evidence="11" id="KW-0378">Hydrolase</keyword>
<feature type="transmembrane region" description="Helical" evidence="8">
    <location>
        <begin position="151"/>
        <end position="169"/>
    </location>
</feature>
<sequence length="598" mass="65310">MADPRTTKPLARLLRYARPHRRAIRAATLYSVLNKVFDLAPPVLIGAAVDIVVSREDSFIALLGYAEVGAQLWILAGLTLAAWAIESLFQYAYALKWRRLAQTIEHELRMDLYRHVQGLELAYFEDRSTGGLMAVLNDDVNQLERFLDDGANTAIQLVTTIVVVGGLFLAVVPSVAWMTMLPMPVVIAGSVWIQRRLEPRYAEVRERVGQLNGHLVNNLGGIATIKSFTAEDYEVGQIELRSRAYEAANRSAIRLSSAFVPGIRMVIVIGFAAILVYGGKLALAGELNLGVYSVLVFMTQRLLWPLTGLGTLLDQYQRAMASTTRALDLLDTEAKIVSGEVALAVEDVRGEVSFEDVEFHYGRTSEDAAPVPILRGLSVRIEAGQTVAFVGATGAGKSTLIKLLLRFYDVVAGRVCLDGVDVRELELPSLRRAVGLVSQDVFLFHGTVRDNIAYGSFDASLDEIVEAAKAAEAHEFIMALPEGYDTVVGERGQKLSGGQRQRVSIARAVLGDPPVLILDEATSSVDNETEAAIQRSLERITKGRTTIVIAHRLSTVRSADRTFVLERGRIVEQGTHVELVATGGLYAALWRVQTGEAA</sequence>
<evidence type="ECO:0000313" key="12">
    <source>
        <dbReference type="Proteomes" id="UP000237968"/>
    </source>
</evidence>
<feature type="transmembrane region" description="Helical" evidence="8">
    <location>
        <begin position="72"/>
        <end position="93"/>
    </location>
</feature>
<dbReference type="InterPro" id="IPR039421">
    <property type="entry name" value="Type_1_exporter"/>
</dbReference>
<reference evidence="11 12" key="1">
    <citation type="submission" date="2018-03" db="EMBL/GenBank/DDBJ databases">
        <title>Draft Genome Sequences of the Obligatory Marine Myxobacteria Enhygromyxa salina SWB005.</title>
        <authorList>
            <person name="Poehlein A."/>
            <person name="Moghaddam J.A."/>
            <person name="Harms H."/>
            <person name="Alanjari M."/>
            <person name="Koenig G.M."/>
            <person name="Daniel R."/>
            <person name="Schaeberle T.F."/>
        </authorList>
    </citation>
    <scope>NUCLEOTIDE SEQUENCE [LARGE SCALE GENOMIC DNA]</scope>
    <source>
        <strain evidence="11 12">SWB005</strain>
    </source>
</reference>
<protein>
    <submittedName>
        <fullName evidence="11">Putative multidrug export ATP-binding/permease protein</fullName>
        <ecNumber evidence="11">3.6.3.-</ecNumber>
    </submittedName>
</protein>
<dbReference type="PROSITE" id="PS50929">
    <property type="entry name" value="ABC_TM1F"/>
    <property type="match status" value="1"/>
</dbReference>
<dbReference type="SUPFAM" id="SSF90123">
    <property type="entry name" value="ABC transporter transmembrane region"/>
    <property type="match status" value="1"/>
</dbReference>
<evidence type="ECO:0000313" key="11">
    <source>
        <dbReference type="EMBL" id="PRP92961.1"/>
    </source>
</evidence>
<evidence type="ECO:0000256" key="2">
    <source>
        <dbReference type="ARBA" id="ARBA00022448"/>
    </source>
</evidence>
<keyword evidence="3 8" id="KW-0812">Transmembrane</keyword>
<keyword evidence="6 8" id="KW-1133">Transmembrane helix</keyword>
<evidence type="ECO:0000256" key="6">
    <source>
        <dbReference type="ARBA" id="ARBA00022989"/>
    </source>
</evidence>
<evidence type="ECO:0000256" key="1">
    <source>
        <dbReference type="ARBA" id="ARBA00004651"/>
    </source>
</evidence>
<dbReference type="EC" id="3.6.3.-" evidence="11"/>
<proteinExistence type="predicted"/>
<dbReference type="InterPro" id="IPR011527">
    <property type="entry name" value="ABC1_TM_dom"/>
</dbReference>
<keyword evidence="7 8" id="KW-0472">Membrane</keyword>
<keyword evidence="12" id="KW-1185">Reference proteome</keyword>
<dbReference type="FunFam" id="3.40.50.300:FF:000287">
    <property type="entry name" value="Multidrug ABC transporter ATP-binding protein"/>
    <property type="match status" value="1"/>
</dbReference>
<dbReference type="InterPro" id="IPR003593">
    <property type="entry name" value="AAA+_ATPase"/>
</dbReference>
<dbReference type="Pfam" id="PF00005">
    <property type="entry name" value="ABC_tran"/>
    <property type="match status" value="1"/>
</dbReference>
<evidence type="ECO:0000256" key="8">
    <source>
        <dbReference type="SAM" id="Phobius"/>
    </source>
</evidence>
<dbReference type="PANTHER" id="PTHR43394:SF1">
    <property type="entry name" value="ATP-BINDING CASSETTE SUB-FAMILY B MEMBER 10, MITOCHONDRIAL"/>
    <property type="match status" value="1"/>
</dbReference>
<dbReference type="GO" id="GO:0016887">
    <property type="term" value="F:ATP hydrolysis activity"/>
    <property type="evidence" value="ECO:0007669"/>
    <property type="project" value="InterPro"/>
</dbReference>
<dbReference type="CDD" id="cd18565">
    <property type="entry name" value="ABC_6TM_exporter_like"/>
    <property type="match status" value="1"/>
</dbReference>
<feature type="transmembrane region" description="Helical" evidence="8">
    <location>
        <begin position="175"/>
        <end position="193"/>
    </location>
</feature>
<dbReference type="PROSITE" id="PS00211">
    <property type="entry name" value="ABC_TRANSPORTER_1"/>
    <property type="match status" value="1"/>
</dbReference>
<evidence type="ECO:0000256" key="7">
    <source>
        <dbReference type="ARBA" id="ARBA00023136"/>
    </source>
</evidence>
<dbReference type="RefSeq" id="WP_106393889.1">
    <property type="nucleotide sequence ID" value="NZ_PVNK01000200.1"/>
</dbReference>
<comment type="caution">
    <text evidence="11">The sequence shown here is derived from an EMBL/GenBank/DDBJ whole genome shotgun (WGS) entry which is preliminary data.</text>
</comment>
<dbReference type="SMART" id="SM00382">
    <property type="entry name" value="AAA"/>
    <property type="match status" value="1"/>
</dbReference>
<keyword evidence="5 11" id="KW-0067">ATP-binding</keyword>
<dbReference type="InterPro" id="IPR017871">
    <property type="entry name" value="ABC_transporter-like_CS"/>
</dbReference>
<organism evidence="11 12">
    <name type="scientific">Enhygromyxa salina</name>
    <dbReference type="NCBI Taxonomy" id="215803"/>
    <lineage>
        <taxon>Bacteria</taxon>
        <taxon>Pseudomonadati</taxon>
        <taxon>Myxococcota</taxon>
        <taxon>Polyangia</taxon>
        <taxon>Nannocystales</taxon>
        <taxon>Nannocystaceae</taxon>
        <taxon>Enhygromyxa</taxon>
    </lineage>
</organism>
<dbReference type="PANTHER" id="PTHR43394">
    <property type="entry name" value="ATP-DEPENDENT PERMEASE MDL1, MITOCHONDRIAL"/>
    <property type="match status" value="1"/>
</dbReference>
<dbReference type="InterPro" id="IPR027417">
    <property type="entry name" value="P-loop_NTPase"/>
</dbReference>
<name>A0A2S9XJV0_9BACT</name>
<dbReference type="Proteomes" id="UP000237968">
    <property type="component" value="Unassembled WGS sequence"/>
</dbReference>
<dbReference type="EMBL" id="PVNK01000200">
    <property type="protein sequence ID" value="PRP92961.1"/>
    <property type="molecule type" value="Genomic_DNA"/>
</dbReference>
<dbReference type="SUPFAM" id="SSF52540">
    <property type="entry name" value="P-loop containing nucleoside triphosphate hydrolases"/>
    <property type="match status" value="1"/>
</dbReference>
<dbReference type="OrthoDB" id="9760168at2"/>
<dbReference type="InterPro" id="IPR003439">
    <property type="entry name" value="ABC_transporter-like_ATP-bd"/>
</dbReference>
<dbReference type="AlphaFoldDB" id="A0A2S9XJV0"/>
<accession>A0A2S9XJV0</accession>
<evidence type="ECO:0000256" key="4">
    <source>
        <dbReference type="ARBA" id="ARBA00022741"/>
    </source>
</evidence>
<gene>
    <name evidence="11" type="ORF">ENSA5_46290</name>
</gene>
<comment type="subcellular location">
    <subcellularLocation>
        <location evidence="1">Cell membrane</location>
        <topology evidence="1">Multi-pass membrane protein</topology>
    </subcellularLocation>
</comment>
<evidence type="ECO:0000256" key="3">
    <source>
        <dbReference type="ARBA" id="ARBA00022692"/>
    </source>
</evidence>
<dbReference type="GO" id="GO:0015421">
    <property type="term" value="F:ABC-type oligopeptide transporter activity"/>
    <property type="evidence" value="ECO:0007669"/>
    <property type="project" value="TreeGrafter"/>
</dbReference>
<dbReference type="InterPro" id="IPR036640">
    <property type="entry name" value="ABC1_TM_sf"/>
</dbReference>
<evidence type="ECO:0000256" key="5">
    <source>
        <dbReference type="ARBA" id="ARBA00022840"/>
    </source>
</evidence>
<keyword evidence="4" id="KW-0547">Nucleotide-binding</keyword>
<dbReference type="Gene3D" id="3.40.50.300">
    <property type="entry name" value="P-loop containing nucleotide triphosphate hydrolases"/>
    <property type="match status" value="1"/>
</dbReference>